<evidence type="ECO:0000313" key="2">
    <source>
        <dbReference type="Proteomes" id="UP000499080"/>
    </source>
</evidence>
<sequence>MVKEMPSNVQRDVFKWSKRCLVQRDVFKYSKRCLQKPIKSPLKASRLQMRFNRLSTRVMSSNVQRGVFKCSKRCLQMFKEVSSNVQRDVFRCSKGCLQMFKGMSSKAF</sequence>
<keyword evidence="2" id="KW-1185">Reference proteome</keyword>
<organism evidence="1 2">
    <name type="scientific">Araneus ventricosus</name>
    <name type="common">Orbweaver spider</name>
    <name type="synonym">Epeira ventricosa</name>
    <dbReference type="NCBI Taxonomy" id="182803"/>
    <lineage>
        <taxon>Eukaryota</taxon>
        <taxon>Metazoa</taxon>
        <taxon>Ecdysozoa</taxon>
        <taxon>Arthropoda</taxon>
        <taxon>Chelicerata</taxon>
        <taxon>Arachnida</taxon>
        <taxon>Araneae</taxon>
        <taxon>Araneomorphae</taxon>
        <taxon>Entelegynae</taxon>
        <taxon>Araneoidea</taxon>
        <taxon>Araneidae</taxon>
        <taxon>Araneus</taxon>
    </lineage>
</organism>
<proteinExistence type="predicted"/>
<accession>A0A4Y2WL70</accession>
<dbReference type="AlphaFoldDB" id="A0A4Y2WL70"/>
<name>A0A4Y2WL70_ARAVE</name>
<dbReference type="Proteomes" id="UP000499080">
    <property type="component" value="Unassembled WGS sequence"/>
</dbReference>
<gene>
    <name evidence="1" type="ORF">AVEN_160082_1</name>
</gene>
<protein>
    <submittedName>
        <fullName evidence="1">Uncharacterized protein</fullName>
    </submittedName>
</protein>
<evidence type="ECO:0000313" key="1">
    <source>
        <dbReference type="EMBL" id="GBO37791.1"/>
    </source>
</evidence>
<reference evidence="1 2" key="1">
    <citation type="journal article" date="2019" name="Sci. Rep.">
        <title>Orb-weaving spider Araneus ventricosus genome elucidates the spidroin gene catalogue.</title>
        <authorList>
            <person name="Kono N."/>
            <person name="Nakamura H."/>
            <person name="Ohtoshi R."/>
            <person name="Moran D.A.P."/>
            <person name="Shinohara A."/>
            <person name="Yoshida Y."/>
            <person name="Fujiwara M."/>
            <person name="Mori M."/>
            <person name="Tomita M."/>
            <person name="Arakawa K."/>
        </authorList>
    </citation>
    <scope>NUCLEOTIDE SEQUENCE [LARGE SCALE GENOMIC DNA]</scope>
</reference>
<comment type="caution">
    <text evidence="1">The sequence shown here is derived from an EMBL/GenBank/DDBJ whole genome shotgun (WGS) entry which is preliminary data.</text>
</comment>
<dbReference type="EMBL" id="BGPR01062337">
    <property type="protein sequence ID" value="GBO37791.1"/>
    <property type="molecule type" value="Genomic_DNA"/>
</dbReference>